<dbReference type="eggNOG" id="COG1146">
    <property type="taxonomic scope" value="Bacteria"/>
</dbReference>
<dbReference type="CDD" id="cd00609">
    <property type="entry name" value="AAT_like"/>
    <property type="match status" value="1"/>
</dbReference>
<dbReference type="InterPro" id="IPR015421">
    <property type="entry name" value="PyrdxlP-dep_Trfase_major"/>
</dbReference>
<keyword evidence="9" id="KW-0249">Electron transport</keyword>
<evidence type="ECO:0000256" key="3">
    <source>
        <dbReference type="ARBA" id="ARBA00022448"/>
    </source>
</evidence>
<feature type="domain" description="4Fe-4S ferredoxin-type" evidence="14">
    <location>
        <begin position="71"/>
        <end position="100"/>
    </location>
</feature>
<dbReference type="SUPFAM" id="SSF54862">
    <property type="entry name" value="4Fe-4S ferredoxins"/>
    <property type="match status" value="1"/>
</dbReference>
<dbReference type="Pfam" id="PF00155">
    <property type="entry name" value="Aminotran_1_2"/>
    <property type="match status" value="1"/>
</dbReference>
<dbReference type="InterPro" id="IPR004839">
    <property type="entry name" value="Aminotransferase_I/II_large"/>
</dbReference>
<dbReference type="InterPro" id="IPR019880">
    <property type="entry name" value="OxyQ"/>
</dbReference>
<reference evidence="16" key="1">
    <citation type="journal article" date="2008" name="J. Bacteriol.">
        <title>Genome sequence of the fish pathogen Renibacterium salmoninarum suggests reductive evolution away from an environmental Arthrobacter ancestor.</title>
        <authorList>
            <person name="Wiens G.D."/>
            <person name="Rockey D.D."/>
            <person name="Wu Z."/>
            <person name="Chang J."/>
            <person name="Levy R."/>
            <person name="Crane S."/>
            <person name="Chen D.S."/>
            <person name="Capri G.R."/>
            <person name="Burnett J.R."/>
            <person name="Sudheesh P.S."/>
            <person name="Schipma M.J."/>
            <person name="Burd H."/>
            <person name="Bhattacharyya A."/>
            <person name="Rhodes L.D."/>
            <person name="Kaul R."/>
            <person name="Strom M.S."/>
        </authorList>
    </citation>
    <scope>NUCLEOTIDE SEQUENCE [LARGE SCALE GENOMIC DNA]</scope>
    <source>
        <strain evidence="16">ATCC 33209 / DSM 20767 / JCM 11484 / NBRC 15589 / NCIMB 2235</strain>
    </source>
</reference>
<dbReference type="InterPro" id="IPR017896">
    <property type="entry name" value="4Fe4S_Fe-S-bd"/>
</dbReference>
<evidence type="ECO:0000313" key="16">
    <source>
        <dbReference type="Proteomes" id="UP000002007"/>
    </source>
</evidence>
<evidence type="ECO:0000256" key="7">
    <source>
        <dbReference type="ARBA" id="ARBA00022723"/>
    </source>
</evidence>
<dbReference type="GO" id="GO:0009055">
    <property type="term" value="F:electron transfer activity"/>
    <property type="evidence" value="ECO:0007669"/>
    <property type="project" value="InterPro"/>
</dbReference>
<comment type="similarity">
    <text evidence="13">Belongs to the class-I pyridoxal-phosphate-dependent aminotransferase family.</text>
</comment>
<evidence type="ECO:0000256" key="12">
    <source>
        <dbReference type="ARBA" id="ARBA00023291"/>
    </source>
</evidence>
<dbReference type="Gene3D" id="3.40.640.10">
    <property type="entry name" value="Type I PLP-dependent aspartate aminotransferase-like (Major domain)"/>
    <property type="match status" value="1"/>
</dbReference>
<dbReference type="PROSITE" id="PS51379">
    <property type="entry name" value="4FE4S_FER_2"/>
    <property type="match status" value="1"/>
</dbReference>
<keyword evidence="3" id="KW-0813">Transport</keyword>
<name>A9WPA8_RENSM</name>
<organism evidence="15 16">
    <name type="scientific">Renibacterium salmoninarum (strain ATCC 33209 / DSM 20767 / JCM 11484 / NBRC 15589 / NCIMB 2235)</name>
    <dbReference type="NCBI Taxonomy" id="288705"/>
    <lineage>
        <taxon>Bacteria</taxon>
        <taxon>Bacillati</taxon>
        <taxon>Actinomycetota</taxon>
        <taxon>Actinomycetes</taxon>
        <taxon>Micrococcales</taxon>
        <taxon>Micrococcaceae</taxon>
        <taxon>Renibacterium</taxon>
    </lineage>
</organism>
<evidence type="ECO:0000256" key="2">
    <source>
        <dbReference type="ARBA" id="ARBA00001966"/>
    </source>
</evidence>
<evidence type="ECO:0000256" key="1">
    <source>
        <dbReference type="ARBA" id="ARBA00001933"/>
    </source>
</evidence>
<dbReference type="PRINTS" id="PR00354">
    <property type="entry name" value="7FE8SFRDOXIN"/>
</dbReference>
<dbReference type="InterPro" id="IPR015424">
    <property type="entry name" value="PyrdxlP-dep_Trfase"/>
</dbReference>
<dbReference type="Gene3D" id="3.90.1150.10">
    <property type="entry name" value="Aspartate Aminotransferase, domain 1"/>
    <property type="match status" value="1"/>
</dbReference>
<dbReference type="EC" id="2.6.1.-" evidence="13"/>
<dbReference type="InterPro" id="IPR017900">
    <property type="entry name" value="4Fe4S_Fe_S_CS"/>
</dbReference>
<accession>A9WPA8</accession>
<dbReference type="GO" id="GO:0030170">
    <property type="term" value="F:pyridoxal phosphate binding"/>
    <property type="evidence" value="ECO:0007669"/>
    <property type="project" value="InterPro"/>
</dbReference>
<dbReference type="HOGENOM" id="CLU_017584_19_1_11"/>
<dbReference type="STRING" id="288705.RSal33209_1174"/>
<keyword evidence="8" id="KW-0677">Repeat</keyword>
<evidence type="ECO:0000256" key="8">
    <source>
        <dbReference type="ARBA" id="ARBA00022737"/>
    </source>
</evidence>
<dbReference type="eggNOG" id="COG0436">
    <property type="taxonomic scope" value="Bacteria"/>
</dbReference>
<dbReference type="PROSITE" id="PS00105">
    <property type="entry name" value="AA_TRANSFER_CLASS_1"/>
    <property type="match status" value="1"/>
</dbReference>
<dbReference type="InterPro" id="IPR054830">
    <property type="entry name" value="FdxA_Actino"/>
</dbReference>
<protein>
    <recommendedName>
        <fullName evidence="13">Aminotransferase</fullName>
        <ecNumber evidence="13">2.6.1.-</ecNumber>
    </recommendedName>
</protein>
<dbReference type="Pfam" id="PF00037">
    <property type="entry name" value="Fer4"/>
    <property type="match status" value="1"/>
</dbReference>
<dbReference type="InterPro" id="IPR050881">
    <property type="entry name" value="LL-DAP_aminotransferase"/>
</dbReference>
<dbReference type="GO" id="GO:0008483">
    <property type="term" value="F:transaminase activity"/>
    <property type="evidence" value="ECO:0007669"/>
    <property type="project" value="UniProtKB-KW"/>
</dbReference>
<dbReference type="SUPFAM" id="SSF53383">
    <property type="entry name" value="PLP-dependent transferases"/>
    <property type="match status" value="1"/>
</dbReference>
<evidence type="ECO:0000256" key="10">
    <source>
        <dbReference type="ARBA" id="ARBA00023004"/>
    </source>
</evidence>
<evidence type="ECO:0000256" key="6">
    <source>
        <dbReference type="ARBA" id="ARBA00022679"/>
    </source>
</evidence>
<dbReference type="GO" id="GO:0051538">
    <property type="term" value="F:3 iron, 4 sulfur cluster binding"/>
    <property type="evidence" value="ECO:0007669"/>
    <property type="project" value="UniProtKB-KW"/>
</dbReference>
<evidence type="ECO:0000256" key="13">
    <source>
        <dbReference type="RuleBase" id="RU000481"/>
    </source>
</evidence>
<dbReference type="InterPro" id="IPR004838">
    <property type="entry name" value="NHTrfase_class1_PyrdxlP-BS"/>
</dbReference>
<keyword evidence="11" id="KW-0411">Iron-sulfur</keyword>
<dbReference type="AlphaFoldDB" id="A9WPA8"/>
<dbReference type="Gene3D" id="3.30.70.20">
    <property type="match status" value="1"/>
</dbReference>
<keyword evidence="4" id="KW-0004">4Fe-4S</keyword>
<dbReference type="NCBIfam" id="NF045480">
    <property type="entry name" value="FdxA_Actino"/>
    <property type="match status" value="1"/>
</dbReference>
<keyword evidence="16" id="KW-1185">Reference proteome</keyword>
<dbReference type="InterPro" id="IPR000813">
    <property type="entry name" value="7Fe_ferredoxin"/>
</dbReference>
<keyword evidence="6 13" id="KW-0808">Transferase</keyword>
<keyword evidence="12" id="KW-0003">3Fe-4S</keyword>
<evidence type="ECO:0000256" key="9">
    <source>
        <dbReference type="ARBA" id="ARBA00022982"/>
    </source>
</evidence>
<keyword evidence="7" id="KW-0479">Metal-binding</keyword>
<evidence type="ECO:0000256" key="11">
    <source>
        <dbReference type="ARBA" id="ARBA00023014"/>
    </source>
</evidence>
<proteinExistence type="inferred from homology"/>
<dbReference type="EMBL" id="CP000910">
    <property type="protein sequence ID" value="ABY22912.1"/>
    <property type="molecule type" value="Genomic_DNA"/>
</dbReference>
<evidence type="ECO:0000313" key="15">
    <source>
        <dbReference type="EMBL" id="ABY22912.1"/>
    </source>
</evidence>
<dbReference type="InterPro" id="IPR015422">
    <property type="entry name" value="PyrdxlP-dep_Trfase_small"/>
</dbReference>
<dbReference type="KEGG" id="rsa:RSal33209_1174"/>
<keyword evidence="5 13" id="KW-0032">Aminotransferase</keyword>
<dbReference type="NCBIfam" id="TIGR03539">
    <property type="entry name" value="DapC_actino"/>
    <property type="match status" value="1"/>
</dbReference>
<dbReference type="GO" id="GO:0051539">
    <property type="term" value="F:4 iron, 4 sulfur cluster binding"/>
    <property type="evidence" value="ECO:0007669"/>
    <property type="project" value="UniProtKB-KW"/>
</dbReference>
<gene>
    <name evidence="15" type="ordered locus">RSal33209_1174</name>
</gene>
<dbReference type="Proteomes" id="UP000002007">
    <property type="component" value="Chromosome"/>
</dbReference>
<evidence type="ECO:0000259" key="14">
    <source>
        <dbReference type="PROSITE" id="PS51379"/>
    </source>
</evidence>
<dbReference type="PROSITE" id="PS00198">
    <property type="entry name" value="4FE4S_FER_1"/>
    <property type="match status" value="1"/>
</dbReference>
<comment type="cofactor">
    <cofactor evidence="2">
        <name>[4Fe-4S] cluster</name>
        <dbReference type="ChEBI" id="CHEBI:49883"/>
    </cofactor>
</comment>
<keyword evidence="10" id="KW-0408">Iron</keyword>
<dbReference type="PANTHER" id="PTHR42832">
    <property type="entry name" value="AMINO ACID AMINOTRANSFERASE"/>
    <property type="match status" value="1"/>
</dbReference>
<evidence type="ECO:0000256" key="5">
    <source>
        <dbReference type="ARBA" id="ARBA00022576"/>
    </source>
</evidence>
<dbReference type="PANTHER" id="PTHR42832:SF3">
    <property type="entry name" value="L-GLUTAMINE--4-(METHYLSULFANYL)-2-OXOBUTANOATE AMINOTRANSFERASE"/>
    <property type="match status" value="1"/>
</dbReference>
<evidence type="ECO:0000256" key="4">
    <source>
        <dbReference type="ARBA" id="ARBA00022485"/>
    </source>
</evidence>
<dbReference type="GO" id="GO:0046872">
    <property type="term" value="F:metal ion binding"/>
    <property type="evidence" value="ECO:0007669"/>
    <property type="project" value="UniProtKB-KW"/>
</dbReference>
<comment type="cofactor">
    <cofactor evidence="1 13">
        <name>pyridoxal 5'-phosphate</name>
        <dbReference type="ChEBI" id="CHEBI:597326"/>
    </cofactor>
</comment>
<sequence length="539" mass="58040">MINHLFIVRLDGTSRAVLWGIMNKARVEPDRAEGSRKGWDVTYVIAQPCVDIKDKACIEECPVDCIYEGERSLYIHPDECVDCGACEPVCPVEAIYYEDDVPEEWADYYKANVEFFNEIGSPGGAAKVGSTGTDHPYISALPPQNQGSSPVPGAKRGFSLELPEYPWEAVAPYAERARQHPDGIVDLSIGTPVDPTPQLIQDALRSATDAHGYPTTQGREPLRQAVVGWFARRRGVAGLSPEQILPTIGSKELVAWLPLLLGLGEGDVVVRPKIAYPTYDMGALLAGATPVAADSLAELDADTLSRVRLIWLNSPGNPTGEVLSTTQMAEVVAQARELGAVVASDECYAELGWGEWEDGVPCILSQEVSAGSSQGLLAIYSLSKQSNLAGYRAAFAAGDADLIENLLNSRKHAGMIVPWPVQEAMRVALGDDAHVQVQKDLYRARRAALKPALEGFGLQIHGSEAGLYLWAKPVGAHANDDSWATVGRFADRGILVGPGVFYGEAGTGFVRVSLTGTDERITAAVQRLSQEIPEFSTSN</sequence>